<keyword evidence="4" id="KW-0812">Transmembrane</keyword>
<keyword evidence="2" id="KW-0328">Glycosyltransferase</keyword>
<dbReference type="InterPro" id="IPR002213">
    <property type="entry name" value="UDP_glucos_trans"/>
</dbReference>
<dbReference type="PANTHER" id="PTHR48043">
    <property type="entry name" value="EG:EG0003.4 PROTEIN-RELATED"/>
    <property type="match status" value="1"/>
</dbReference>
<accession>S4PWR4</accession>
<evidence type="ECO:0000256" key="1">
    <source>
        <dbReference type="ARBA" id="ARBA00009995"/>
    </source>
</evidence>
<feature type="transmembrane region" description="Helical" evidence="4">
    <location>
        <begin position="106"/>
        <end position="127"/>
    </location>
</feature>
<evidence type="ECO:0000256" key="2">
    <source>
        <dbReference type="ARBA" id="ARBA00022676"/>
    </source>
</evidence>
<sequence>MHYGVPTIGIPVFADQFVNVARAVKKGYAQKVDLSYSMAENIETAIKEILDNPKYTTRVKELSEIYHDRPVPAAKELVHWVEHVVKTNGAIHLRSPAFMVPWYQKLYLDVILVLLVTVLVFKYVFIFTKKTLFEKRK</sequence>
<reference evidence="5" key="2">
    <citation type="submission" date="2013-05" db="EMBL/GenBank/DDBJ databases">
        <authorList>
            <person name="Carter J.-M."/>
            <person name="Baker S.C."/>
            <person name="Pink R."/>
            <person name="Carter D.R.F."/>
            <person name="Collins A."/>
            <person name="Tomlin J."/>
            <person name="Gibbs M."/>
            <person name="Breuker C.J."/>
        </authorList>
    </citation>
    <scope>NUCLEOTIDE SEQUENCE</scope>
    <source>
        <tissue evidence="5">Ovary</tissue>
    </source>
</reference>
<keyword evidence="3 5" id="KW-0808">Transferase</keyword>
<evidence type="ECO:0000256" key="3">
    <source>
        <dbReference type="ARBA" id="ARBA00022679"/>
    </source>
</evidence>
<protein>
    <submittedName>
        <fullName evidence="5">UDP-glucosyltransferase protein 3</fullName>
    </submittedName>
</protein>
<feature type="non-terminal residue" evidence="5">
    <location>
        <position position="137"/>
    </location>
</feature>
<dbReference type="Pfam" id="PF00201">
    <property type="entry name" value="UDPGT"/>
    <property type="match status" value="1"/>
</dbReference>
<dbReference type="EMBL" id="GAIX01006333">
    <property type="protein sequence ID" value="JAA86227.1"/>
    <property type="molecule type" value="Transcribed_RNA"/>
</dbReference>
<evidence type="ECO:0000313" key="5">
    <source>
        <dbReference type="EMBL" id="JAA86227.1"/>
    </source>
</evidence>
<name>S4PWR4_9NEOP</name>
<dbReference type="AlphaFoldDB" id="S4PWR4"/>
<dbReference type="InterPro" id="IPR050271">
    <property type="entry name" value="UDP-glycosyltransferase"/>
</dbReference>
<dbReference type="SUPFAM" id="SSF53756">
    <property type="entry name" value="UDP-Glycosyltransferase/glycogen phosphorylase"/>
    <property type="match status" value="1"/>
</dbReference>
<dbReference type="GO" id="GO:0008194">
    <property type="term" value="F:UDP-glycosyltransferase activity"/>
    <property type="evidence" value="ECO:0007669"/>
    <property type="project" value="InterPro"/>
</dbReference>
<comment type="similarity">
    <text evidence="1">Belongs to the UDP-glycosyltransferase family.</text>
</comment>
<keyword evidence="4" id="KW-1133">Transmembrane helix</keyword>
<evidence type="ECO:0000256" key="4">
    <source>
        <dbReference type="SAM" id="Phobius"/>
    </source>
</evidence>
<organism evidence="5">
    <name type="scientific">Pararge aegeria</name>
    <name type="common">speckled wood butterfly</name>
    <dbReference type="NCBI Taxonomy" id="116150"/>
    <lineage>
        <taxon>Eukaryota</taxon>
        <taxon>Metazoa</taxon>
        <taxon>Ecdysozoa</taxon>
        <taxon>Arthropoda</taxon>
        <taxon>Hexapoda</taxon>
        <taxon>Insecta</taxon>
        <taxon>Pterygota</taxon>
        <taxon>Neoptera</taxon>
        <taxon>Endopterygota</taxon>
        <taxon>Lepidoptera</taxon>
        <taxon>Glossata</taxon>
        <taxon>Ditrysia</taxon>
        <taxon>Papilionoidea</taxon>
        <taxon>Nymphalidae</taxon>
        <taxon>Satyrinae</taxon>
        <taxon>Satyrini</taxon>
        <taxon>Parargina</taxon>
        <taxon>Pararge</taxon>
    </lineage>
</organism>
<dbReference type="Gene3D" id="3.40.50.2000">
    <property type="entry name" value="Glycogen Phosphorylase B"/>
    <property type="match status" value="1"/>
</dbReference>
<dbReference type="PANTHER" id="PTHR48043:SF159">
    <property type="entry name" value="EG:EG0003.4 PROTEIN-RELATED"/>
    <property type="match status" value="1"/>
</dbReference>
<reference evidence="5" key="1">
    <citation type="journal article" date="2013" name="BMC Genomics">
        <title>Unscrambling butterfly oogenesis.</title>
        <authorList>
            <person name="Carter J.M."/>
            <person name="Baker S.C."/>
            <person name="Pink R."/>
            <person name="Carter D.R."/>
            <person name="Collins A."/>
            <person name="Tomlin J."/>
            <person name="Gibbs M."/>
            <person name="Breuker C.J."/>
        </authorList>
    </citation>
    <scope>NUCLEOTIDE SEQUENCE</scope>
    <source>
        <tissue evidence="5">Ovary</tissue>
    </source>
</reference>
<keyword evidence="4" id="KW-0472">Membrane</keyword>
<proteinExistence type="inferred from homology"/>